<proteinExistence type="predicted"/>
<name>A0A1I4NUF0_9PROT</name>
<organism evidence="1 2">
    <name type="scientific">Nitrosomonas communis</name>
    <dbReference type="NCBI Taxonomy" id="44574"/>
    <lineage>
        <taxon>Bacteria</taxon>
        <taxon>Pseudomonadati</taxon>
        <taxon>Pseudomonadota</taxon>
        <taxon>Betaproteobacteria</taxon>
        <taxon>Nitrosomonadales</taxon>
        <taxon>Nitrosomonadaceae</taxon>
        <taxon>Nitrosomonas</taxon>
    </lineage>
</organism>
<accession>A0A1I4NUF0</accession>
<evidence type="ECO:0000313" key="1">
    <source>
        <dbReference type="EMBL" id="SFM19142.1"/>
    </source>
</evidence>
<dbReference type="EMBL" id="FOUB01000016">
    <property type="protein sequence ID" value="SFM19142.1"/>
    <property type="molecule type" value="Genomic_DNA"/>
</dbReference>
<sequence>MQFEPIKPTHAGLSPGNKLCHHFIRPNAAVVTYADLSRINEADSTALFKVASQKVAQGRQATLQ</sequence>
<dbReference type="AlphaFoldDB" id="A0A1I4NUF0"/>
<reference evidence="2" key="1">
    <citation type="submission" date="2016-10" db="EMBL/GenBank/DDBJ databases">
        <authorList>
            <person name="Varghese N."/>
            <person name="Submissions S."/>
        </authorList>
    </citation>
    <scope>NUCLEOTIDE SEQUENCE [LARGE SCALE GENOMIC DNA]</scope>
    <source>
        <strain evidence="2">Nm44</strain>
    </source>
</reference>
<protein>
    <submittedName>
        <fullName evidence="1">Uncharacterized protein</fullName>
    </submittedName>
</protein>
<dbReference type="Proteomes" id="UP000183287">
    <property type="component" value="Unassembled WGS sequence"/>
</dbReference>
<evidence type="ECO:0000313" key="2">
    <source>
        <dbReference type="Proteomes" id="UP000183287"/>
    </source>
</evidence>
<gene>
    <name evidence="1" type="ORF">SAMN05421863_101660</name>
</gene>
<keyword evidence="2" id="KW-1185">Reference proteome</keyword>